<evidence type="ECO:0000256" key="4">
    <source>
        <dbReference type="ARBA" id="ARBA00022692"/>
    </source>
</evidence>
<evidence type="ECO:0000256" key="2">
    <source>
        <dbReference type="ARBA" id="ARBA00022448"/>
    </source>
</evidence>
<name>A0A1I5XQ52_9BACT</name>
<evidence type="ECO:0000259" key="11">
    <source>
        <dbReference type="Pfam" id="PF07715"/>
    </source>
</evidence>
<dbReference type="Gene3D" id="2.40.170.20">
    <property type="entry name" value="TonB-dependent receptor, beta-barrel domain"/>
    <property type="match status" value="1"/>
</dbReference>
<dbReference type="PANTHER" id="PTHR30442:SF0">
    <property type="entry name" value="FE(3+) DICITRATE TRANSPORT PROTEIN FECA"/>
    <property type="match status" value="1"/>
</dbReference>
<feature type="domain" description="TonB-dependent receptor plug" evidence="11">
    <location>
        <begin position="61"/>
        <end position="158"/>
    </location>
</feature>
<protein>
    <submittedName>
        <fullName evidence="12">Fe(3+) dicitrate transport protein</fullName>
    </submittedName>
</protein>
<dbReference type="RefSeq" id="WP_090660068.1">
    <property type="nucleotide sequence ID" value="NZ_FOXQ01000009.1"/>
</dbReference>
<keyword evidence="2 8" id="KW-0813">Transport</keyword>
<evidence type="ECO:0000256" key="6">
    <source>
        <dbReference type="ARBA" id="ARBA00023136"/>
    </source>
</evidence>
<gene>
    <name evidence="12" type="ORF">SAMN05444277_109103</name>
</gene>
<dbReference type="InterPro" id="IPR037066">
    <property type="entry name" value="Plug_dom_sf"/>
</dbReference>
<evidence type="ECO:0000256" key="1">
    <source>
        <dbReference type="ARBA" id="ARBA00004571"/>
    </source>
</evidence>
<dbReference type="InterPro" id="IPR012910">
    <property type="entry name" value="Plug_dom"/>
</dbReference>
<dbReference type="InterPro" id="IPR036942">
    <property type="entry name" value="Beta-barrel_TonB_sf"/>
</dbReference>
<evidence type="ECO:0000256" key="3">
    <source>
        <dbReference type="ARBA" id="ARBA00022452"/>
    </source>
</evidence>
<dbReference type="SUPFAM" id="SSF56935">
    <property type="entry name" value="Porins"/>
    <property type="match status" value="1"/>
</dbReference>
<keyword evidence="13" id="KW-1185">Reference proteome</keyword>
<evidence type="ECO:0000313" key="12">
    <source>
        <dbReference type="EMBL" id="SFQ34082.1"/>
    </source>
</evidence>
<evidence type="ECO:0000256" key="9">
    <source>
        <dbReference type="RuleBase" id="RU003357"/>
    </source>
</evidence>
<organism evidence="12 13">
    <name type="scientific">Parafilimonas terrae</name>
    <dbReference type="NCBI Taxonomy" id="1465490"/>
    <lineage>
        <taxon>Bacteria</taxon>
        <taxon>Pseudomonadati</taxon>
        <taxon>Bacteroidota</taxon>
        <taxon>Chitinophagia</taxon>
        <taxon>Chitinophagales</taxon>
        <taxon>Chitinophagaceae</taxon>
        <taxon>Parafilimonas</taxon>
    </lineage>
</organism>
<dbReference type="PROSITE" id="PS52016">
    <property type="entry name" value="TONB_DEPENDENT_REC_3"/>
    <property type="match status" value="1"/>
</dbReference>
<dbReference type="GO" id="GO:0033214">
    <property type="term" value="P:siderophore-iron import into cell"/>
    <property type="evidence" value="ECO:0007669"/>
    <property type="project" value="TreeGrafter"/>
</dbReference>
<evidence type="ECO:0000313" key="13">
    <source>
        <dbReference type="Proteomes" id="UP000199031"/>
    </source>
</evidence>
<accession>A0A1I5XQ52</accession>
<keyword evidence="6 8" id="KW-0472">Membrane</keyword>
<dbReference type="EMBL" id="FOXQ01000009">
    <property type="protein sequence ID" value="SFQ34082.1"/>
    <property type="molecule type" value="Genomic_DNA"/>
</dbReference>
<dbReference type="STRING" id="1465490.SAMN05444277_109103"/>
<keyword evidence="5 9" id="KW-0798">TonB box</keyword>
<keyword evidence="3 8" id="KW-1134">Transmembrane beta strand</keyword>
<reference evidence="12 13" key="1">
    <citation type="submission" date="2016-10" db="EMBL/GenBank/DDBJ databases">
        <authorList>
            <person name="de Groot N.N."/>
        </authorList>
    </citation>
    <scope>NUCLEOTIDE SEQUENCE [LARGE SCALE GENOMIC DNA]</scope>
    <source>
        <strain evidence="12 13">DSM 28286</strain>
    </source>
</reference>
<keyword evidence="7 8" id="KW-0998">Cell outer membrane</keyword>
<feature type="domain" description="TonB-dependent receptor-like beta-barrel" evidence="10">
    <location>
        <begin position="242"/>
        <end position="688"/>
    </location>
</feature>
<dbReference type="AlphaFoldDB" id="A0A1I5XQ52"/>
<sequence length="723" mass="80966">MKKNGLFFLAFLGLQASVKAQQDTIPTRLLDTVTVSTKLKGSYYLPAVEGTGLFAGKKTNVLYAATMDGNLAANVQRTAFAKIPGLNMWEMDGAGTQLNIATRGTDAHRCIEMNMRQNGYNTNSDMFGYPENHYTVPLEAIQEVQYIRGSAALQFGSQFGGMMNFILKEADSIKPFALESVQTAGSNNLFNSYNAVGGTAGKISYYAYYDYRHGDGWRDEARFDYHAYYANFKYSFNSKGSIALQFSRMDYVQQIAGGLDDDQFKQNNKQATRARNYFQPFINIPALVFNYNLSNRTQLNVTAHGIFGERNSVQFINPPNIADTFNTAIGSYNPRQLDRDYYKGFTTEAKILHSYNLGKNASALSAGVRYFNEDTRRKQKGTGTTGSDFDLTMIKPYGIDLKLHTANYAVFAENMFAVSKNFMVIPGIRYEVINSSMNGVLNNASDHVAYKGKRSFPLAGLGLQYQVAKTVQVYGNISQAYRPYIYANITPATQLDQVDPNLKDSKGYDIDLGIRGNINNVFRFDINPYYLFYGDRVGLLSFVGNDNATHLLTTNIGNSVSKGVEAYTELVVWKNGYTSFLSVFNSLAYNHSRYTSAEINKSGVNTSIKGNYVENSPDWLEKAGVNMQYRNFSTGFQFSYTSKCYNDALNTVSSTNGVTGLIPAYHVWDWNFSWNIVKQFTLSGGINNFTNEKYFNRRITMYPGPGILPADGRTFYITGRIKI</sequence>
<evidence type="ECO:0000259" key="10">
    <source>
        <dbReference type="Pfam" id="PF00593"/>
    </source>
</evidence>
<dbReference type="GO" id="GO:0009279">
    <property type="term" value="C:cell outer membrane"/>
    <property type="evidence" value="ECO:0007669"/>
    <property type="project" value="UniProtKB-SubCell"/>
</dbReference>
<comment type="similarity">
    <text evidence="8 9">Belongs to the TonB-dependent receptor family.</text>
</comment>
<dbReference type="Proteomes" id="UP000199031">
    <property type="component" value="Unassembled WGS sequence"/>
</dbReference>
<dbReference type="Gene3D" id="2.170.130.10">
    <property type="entry name" value="TonB-dependent receptor, plug domain"/>
    <property type="match status" value="1"/>
</dbReference>
<comment type="subcellular location">
    <subcellularLocation>
        <location evidence="1 8">Cell outer membrane</location>
        <topology evidence="1 8">Multi-pass membrane protein</topology>
    </subcellularLocation>
</comment>
<keyword evidence="4 8" id="KW-0812">Transmembrane</keyword>
<dbReference type="InterPro" id="IPR000531">
    <property type="entry name" value="Beta-barrel_TonB"/>
</dbReference>
<dbReference type="Pfam" id="PF00593">
    <property type="entry name" value="TonB_dep_Rec_b-barrel"/>
    <property type="match status" value="1"/>
</dbReference>
<dbReference type="OrthoDB" id="9758472at2"/>
<evidence type="ECO:0000256" key="7">
    <source>
        <dbReference type="ARBA" id="ARBA00023237"/>
    </source>
</evidence>
<dbReference type="PANTHER" id="PTHR30442">
    <property type="entry name" value="IRON III DICITRATE TRANSPORT PROTEIN FECA"/>
    <property type="match status" value="1"/>
</dbReference>
<evidence type="ECO:0000256" key="8">
    <source>
        <dbReference type="PROSITE-ProRule" id="PRU01360"/>
    </source>
</evidence>
<proteinExistence type="inferred from homology"/>
<evidence type="ECO:0000256" key="5">
    <source>
        <dbReference type="ARBA" id="ARBA00023077"/>
    </source>
</evidence>
<dbReference type="Pfam" id="PF07715">
    <property type="entry name" value="Plug"/>
    <property type="match status" value="1"/>
</dbReference>
<dbReference type="InterPro" id="IPR039426">
    <property type="entry name" value="TonB-dep_rcpt-like"/>
</dbReference>